<keyword evidence="5 9" id="KW-0829">Tyrosine-protein kinase</keyword>
<comment type="catalytic activity">
    <reaction evidence="6 9">
        <text>L-tyrosyl-[protein] + ATP = O-phospho-L-tyrosyl-[protein] + ADP + H(+)</text>
        <dbReference type="Rhea" id="RHEA:10596"/>
        <dbReference type="Rhea" id="RHEA-COMP:10136"/>
        <dbReference type="Rhea" id="RHEA-COMP:20101"/>
        <dbReference type="ChEBI" id="CHEBI:15378"/>
        <dbReference type="ChEBI" id="CHEBI:30616"/>
        <dbReference type="ChEBI" id="CHEBI:46858"/>
        <dbReference type="ChEBI" id="CHEBI:61978"/>
        <dbReference type="ChEBI" id="CHEBI:456216"/>
        <dbReference type="EC" id="2.7.10.2"/>
    </reaction>
</comment>
<dbReference type="WBParaSite" id="EN70_4995">
    <property type="protein sequence ID" value="EN70_4995"/>
    <property type="gene ID" value="EN70_4995"/>
</dbReference>
<evidence type="ECO:0000259" key="12">
    <source>
        <dbReference type="PROSITE" id="PS50011"/>
    </source>
</evidence>
<evidence type="ECO:0000256" key="1">
    <source>
        <dbReference type="ARBA" id="ARBA00022679"/>
    </source>
</evidence>
<feature type="region of interest" description="Disordered" evidence="10">
    <location>
        <begin position="412"/>
        <end position="444"/>
    </location>
</feature>
<dbReference type="SUPFAM" id="SSF55550">
    <property type="entry name" value="SH2 domain"/>
    <property type="match status" value="1"/>
</dbReference>
<sequence>MRTTMGGGNLEEEDYYHGLLPREDIPHLLIKEGDFLVRSSETAPNQPRQVIISILVEKMGAIVRHIVVQQNIHGKYVTDARASFHSVPELIQFYRNCGEPVLSTVPKAILKRAITRAPWELRHETVIIENKIGEGEFGEVFSGKYKLPTGRVVEVAIKLAKKAEMSKEKIKEMMKEARLMRNYEHPNVIRMYGVCVEHEPLLIVMELVDGGALDDFLKKNRVSVKDKIEKMVAGGAWGLEYLHSKNCIHRDIAARNCLLTRTGIVERPFLLHVKISDFGLSREGDEYQMTKARRVPIKWLAPETIQRLVYTSKTDVWSYGVMVWEIFANAAEPYPGMTNAEVKEKVTNGYKMLFAPEAPPWIVEIVHNGCWQLNPDRRANMGQIARWIEQNAGITAPVVITPPLLVTKSGVSAAKRKGNEGTDIKKSKIMKKKLKKSKKRKINK</sequence>
<dbReference type="InterPro" id="IPR035849">
    <property type="entry name" value="Fes/Fps/Fer_SH2"/>
</dbReference>
<dbReference type="OrthoDB" id="3256376at2759"/>
<dbReference type="AlphaFoldDB" id="A0A1I7VPY5"/>
<dbReference type="PROSITE" id="PS50001">
    <property type="entry name" value="SH2"/>
    <property type="match status" value="1"/>
</dbReference>
<dbReference type="Pfam" id="PF07714">
    <property type="entry name" value="PK_Tyr_Ser-Thr"/>
    <property type="match status" value="1"/>
</dbReference>
<dbReference type="GO" id="GO:0005524">
    <property type="term" value="F:ATP binding"/>
    <property type="evidence" value="ECO:0007669"/>
    <property type="project" value="UniProtKB-UniRule"/>
</dbReference>
<dbReference type="InterPro" id="IPR000980">
    <property type="entry name" value="SH2"/>
</dbReference>
<dbReference type="PRINTS" id="PR00109">
    <property type="entry name" value="TYRKINASE"/>
</dbReference>
<evidence type="ECO:0000256" key="7">
    <source>
        <dbReference type="PROSITE-ProRule" id="PRU00191"/>
    </source>
</evidence>
<dbReference type="InterPro" id="IPR050198">
    <property type="entry name" value="Non-receptor_tyrosine_kinases"/>
</dbReference>
<dbReference type="FunFam" id="3.30.200.20:FF:000518">
    <property type="entry name" value="Tyrosine-protein kinase"/>
    <property type="match status" value="1"/>
</dbReference>
<evidence type="ECO:0000259" key="11">
    <source>
        <dbReference type="PROSITE" id="PS50001"/>
    </source>
</evidence>
<evidence type="ECO:0000256" key="3">
    <source>
        <dbReference type="ARBA" id="ARBA00022777"/>
    </source>
</evidence>
<feature type="compositionally biased region" description="Basic and acidic residues" evidence="10">
    <location>
        <begin position="417"/>
        <end position="426"/>
    </location>
</feature>
<dbReference type="Pfam" id="PF00017">
    <property type="entry name" value="SH2"/>
    <property type="match status" value="1"/>
</dbReference>
<dbReference type="Gene3D" id="3.30.200.20">
    <property type="entry name" value="Phosphorylase Kinase, domain 1"/>
    <property type="match status" value="1"/>
</dbReference>
<proteinExistence type="inferred from homology"/>
<dbReference type="Proteomes" id="UP000095285">
    <property type="component" value="Unassembled WGS sequence"/>
</dbReference>
<keyword evidence="7" id="KW-0727">SH2 domain</keyword>
<name>A0A1I7VPY5_LOALO</name>
<gene>
    <name evidence="14" type="primary">LOAG_01056</name>
</gene>
<dbReference type="STRING" id="7209.A0A1I7VPY5"/>
<feature type="domain" description="SH2" evidence="11">
    <location>
        <begin position="15"/>
        <end position="114"/>
    </location>
</feature>
<dbReference type="PROSITE" id="PS00109">
    <property type="entry name" value="PROTEIN_KINASE_TYR"/>
    <property type="match status" value="1"/>
</dbReference>
<organism evidence="13 14">
    <name type="scientific">Loa loa</name>
    <name type="common">Eye worm</name>
    <name type="synonym">Filaria loa</name>
    <dbReference type="NCBI Taxonomy" id="7209"/>
    <lineage>
        <taxon>Eukaryota</taxon>
        <taxon>Metazoa</taxon>
        <taxon>Ecdysozoa</taxon>
        <taxon>Nematoda</taxon>
        <taxon>Chromadorea</taxon>
        <taxon>Rhabditida</taxon>
        <taxon>Spirurina</taxon>
        <taxon>Spiruromorpha</taxon>
        <taxon>Filarioidea</taxon>
        <taxon>Onchocercidae</taxon>
        <taxon>Loa</taxon>
    </lineage>
</organism>
<dbReference type="InterPro" id="IPR036860">
    <property type="entry name" value="SH2_dom_sf"/>
</dbReference>
<dbReference type="PROSITE" id="PS50011">
    <property type="entry name" value="PROTEIN_KINASE_DOM"/>
    <property type="match status" value="1"/>
</dbReference>
<dbReference type="PANTHER" id="PTHR24418">
    <property type="entry name" value="TYROSINE-PROTEIN KINASE"/>
    <property type="match status" value="1"/>
</dbReference>
<comment type="similarity">
    <text evidence="9">Belongs to the protein kinase superfamily. Tyr protein kinase family.</text>
</comment>
<evidence type="ECO:0000313" key="13">
    <source>
        <dbReference type="Proteomes" id="UP000095285"/>
    </source>
</evidence>
<dbReference type="SUPFAM" id="SSF56112">
    <property type="entry name" value="Protein kinase-like (PK-like)"/>
    <property type="match status" value="1"/>
</dbReference>
<dbReference type="CDD" id="cd00192">
    <property type="entry name" value="PTKc"/>
    <property type="match status" value="1"/>
</dbReference>
<dbReference type="Gene3D" id="1.10.510.10">
    <property type="entry name" value="Transferase(Phosphotransferase) domain 1"/>
    <property type="match status" value="1"/>
</dbReference>
<dbReference type="InterPro" id="IPR001245">
    <property type="entry name" value="Ser-Thr/Tyr_kinase_cat_dom"/>
</dbReference>
<keyword evidence="3 9" id="KW-0418">Kinase</keyword>
<dbReference type="InterPro" id="IPR008266">
    <property type="entry name" value="Tyr_kinase_AS"/>
</dbReference>
<protein>
    <recommendedName>
        <fullName evidence="9">Tyrosine-protein kinase</fullName>
        <ecNumber evidence="9">2.7.10.2</ecNumber>
    </recommendedName>
</protein>
<keyword evidence="13" id="KW-1185">Reference proteome</keyword>
<feature type="compositionally biased region" description="Basic residues" evidence="10">
    <location>
        <begin position="427"/>
        <end position="444"/>
    </location>
</feature>
<accession>A0A1I7VPY5</accession>
<keyword evidence="1 9" id="KW-0808">Transferase</keyword>
<dbReference type="CDD" id="cd10361">
    <property type="entry name" value="SH2_Fps_family"/>
    <property type="match status" value="1"/>
</dbReference>
<evidence type="ECO:0000313" key="14">
    <source>
        <dbReference type="WBParaSite" id="EN70_4995"/>
    </source>
</evidence>
<feature type="domain" description="Protein kinase" evidence="12">
    <location>
        <begin position="126"/>
        <end position="399"/>
    </location>
</feature>
<evidence type="ECO:0000256" key="8">
    <source>
        <dbReference type="PROSITE-ProRule" id="PRU10141"/>
    </source>
</evidence>
<dbReference type="InterPro" id="IPR020635">
    <property type="entry name" value="Tyr_kinase_cat_dom"/>
</dbReference>
<dbReference type="InParanoid" id="A0A1I7VPY5"/>
<dbReference type="Gene3D" id="3.30.505.10">
    <property type="entry name" value="SH2 domain"/>
    <property type="match status" value="1"/>
</dbReference>
<evidence type="ECO:0000256" key="6">
    <source>
        <dbReference type="ARBA" id="ARBA00051245"/>
    </source>
</evidence>
<dbReference type="SMART" id="SM00252">
    <property type="entry name" value="SH2"/>
    <property type="match status" value="1"/>
</dbReference>
<dbReference type="InterPro" id="IPR000719">
    <property type="entry name" value="Prot_kinase_dom"/>
</dbReference>
<dbReference type="SMART" id="SM00219">
    <property type="entry name" value="TyrKc"/>
    <property type="match status" value="1"/>
</dbReference>
<dbReference type="InterPro" id="IPR017441">
    <property type="entry name" value="Protein_kinase_ATP_BS"/>
</dbReference>
<dbReference type="EC" id="2.7.10.2" evidence="9"/>
<dbReference type="PROSITE" id="PS00107">
    <property type="entry name" value="PROTEIN_KINASE_ATP"/>
    <property type="match status" value="1"/>
</dbReference>
<keyword evidence="2 8" id="KW-0547">Nucleotide-binding</keyword>
<evidence type="ECO:0000256" key="10">
    <source>
        <dbReference type="SAM" id="MobiDB-lite"/>
    </source>
</evidence>
<evidence type="ECO:0000256" key="4">
    <source>
        <dbReference type="ARBA" id="ARBA00022840"/>
    </source>
</evidence>
<keyword evidence="4 8" id="KW-0067">ATP-binding</keyword>
<evidence type="ECO:0000256" key="5">
    <source>
        <dbReference type="ARBA" id="ARBA00023137"/>
    </source>
</evidence>
<evidence type="ECO:0000256" key="2">
    <source>
        <dbReference type="ARBA" id="ARBA00022741"/>
    </source>
</evidence>
<evidence type="ECO:0000256" key="9">
    <source>
        <dbReference type="RuleBase" id="RU362096"/>
    </source>
</evidence>
<dbReference type="InterPro" id="IPR011009">
    <property type="entry name" value="Kinase-like_dom_sf"/>
</dbReference>
<dbReference type="eggNOG" id="KOG0194">
    <property type="taxonomic scope" value="Eukaryota"/>
</dbReference>
<reference evidence="13" key="1">
    <citation type="submission" date="2012-04" db="EMBL/GenBank/DDBJ databases">
        <title>The Genome Sequence of Loa loa.</title>
        <authorList>
            <consortium name="The Broad Institute Genome Sequencing Platform"/>
            <consortium name="Broad Institute Genome Sequencing Center for Infectious Disease"/>
            <person name="Nutman T.B."/>
            <person name="Fink D.L."/>
            <person name="Russ C."/>
            <person name="Young S."/>
            <person name="Zeng Q."/>
            <person name="Gargeya S."/>
            <person name="Alvarado L."/>
            <person name="Berlin A."/>
            <person name="Chapman S.B."/>
            <person name="Chen Z."/>
            <person name="Freedman E."/>
            <person name="Gellesch M."/>
            <person name="Goldberg J."/>
            <person name="Griggs A."/>
            <person name="Gujja S."/>
            <person name="Heilman E.R."/>
            <person name="Heiman D."/>
            <person name="Howarth C."/>
            <person name="Mehta T."/>
            <person name="Neiman D."/>
            <person name="Pearson M."/>
            <person name="Roberts A."/>
            <person name="Saif S."/>
            <person name="Shea T."/>
            <person name="Shenoy N."/>
            <person name="Sisk P."/>
            <person name="Stolte C."/>
            <person name="Sykes S."/>
            <person name="White J."/>
            <person name="Yandava C."/>
            <person name="Haas B."/>
            <person name="Henn M.R."/>
            <person name="Nusbaum C."/>
            <person name="Birren B."/>
        </authorList>
    </citation>
    <scope>NUCLEOTIDE SEQUENCE [LARGE SCALE GENOMIC DNA]</scope>
</reference>
<dbReference type="GO" id="GO:0004715">
    <property type="term" value="F:non-membrane spanning protein tyrosine kinase activity"/>
    <property type="evidence" value="ECO:0007669"/>
    <property type="project" value="UniProtKB-EC"/>
</dbReference>
<feature type="binding site" evidence="8">
    <location>
        <position position="162"/>
    </location>
    <ligand>
        <name>ATP</name>
        <dbReference type="ChEBI" id="CHEBI:30616"/>
    </ligand>
</feature>
<reference evidence="14" key="2">
    <citation type="submission" date="2016-11" db="UniProtKB">
        <authorList>
            <consortium name="WormBaseParasite"/>
        </authorList>
    </citation>
    <scope>IDENTIFICATION</scope>
</reference>